<protein>
    <submittedName>
        <fullName evidence="1">Cas system-associated RAMP superfamily protein</fullName>
    </submittedName>
</protein>
<reference evidence="1" key="1">
    <citation type="journal article" date="2021" name="Proc. Natl. Acad. Sci. U.S.A.">
        <title>A Catalog of Tens of Thousands of Viruses from Human Metagenomes Reveals Hidden Associations with Chronic Diseases.</title>
        <authorList>
            <person name="Tisza M.J."/>
            <person name="Buck C.B."/>
        </authorList>
    </citation>
    <scope>NUCLEOTIDE SEQUENCE</scope>
    <source>
        <strain evidence="1">CtqYq4</strain>
    </source>
</reference>
<evidence type="ECO:0000313" key="1">
    <source>
        <dbReference type="EMBL" id="DAD74111.1"/>
    </source>
</evidence>
<dbReference type="EMBL" id="BK014752">
    <property type="protein sequence ID" value="DAD74111.1"/>
    <property type="molecule type" value="Genomic_DNA"/>
</dbReference>
<sequence length="210" mass="23153">MKKLHVKATFIEPVLGTWPANPNVAREFIASKSPDAATIEDEVAALGPDAVADKGMTVFPRDPDGNPIFYDYQIKGMFKDACGMLSRIGGKTETGKKKAVNESGKLTAYKKVIDGLIFIQPRMIPILTNGEITECQRPLRAQTAQGERVSLVNSEEVPAGSTCEFDVILLDDSHEKVVREWLDYGILRGIGQWRNSGKGRFTYTAYEVKA</sequence>
<organism evidence="1">
    <name type="scientific">Myoviridae sp. ctqYq4</name>
    <dbReference type="NCBI Taxonomy" id="2826702"/>
    <lineage>
        <taxon>Viruses</taxon>
        <taxon>Duplodnaviria</taxon>
        <taxon>Heunggongvirae</taxon>
        <taxon>Uroviricota</taxon>
        <taxon>Caudoviricetes</taxon>
    </lineage>
</organism>
<accession>A0A8S5LW76</accession>
<proteinExistence type="predicted"/>
<name>A0A8S5LW76_9CAUD</name>